<dbReference type="AlphaFoldDB" id="A0AAV8P1Z0"/>
<dbReference type="EMBL" id="JAQQAF010000009">
    <property type="protein sequence ID" value="KAJ8459246.1"/>
    <property type="molecule type" value="Genomic_DNA"/>
</dbReference>
<keyword evidence="2" id="KW-1185">Reference proteome</keyword>
<dbReference type="Proteomes" id="UP001222027">
    <property type="component" value="Unassembled WGS sequence"/>
</dbReference>
<evidence type="ECO:0000313" key="1">
    <source>
        <dbReference type="EMBL" id="KAJ8459246.1"/>
    </source>
</evidence>
<organism evidence="1 2">
    <name type="scientific">Ensete ventricosum</name>
    <name type="common">Abyssinian banana</name>
    <name type="synonym">Musa ensete</name>
    <dbReference type="NCBI Taxonomy" id="4639"/>
    <lineage>
        <taxon>Eukaryota</taxon>
        <taxon>Viridiplantae</taxon>
        <taxon>Streptophyta</taxon>
        <taxon>Embryophyta</taxon>
        <taxon>Tracheophyta</taxon>
        <taxon>Spermatophyta</taxon>
        <taxon>Magnoliopsida</taxon>
        <taxon>Liliopsida</taxon>
        <taxon>Zingiberales</taxon>
        <taxon>Musaceae</taxon>
        <taxon>Ensete</taxon>
    </lineage>
</organism>
<proteinExistence type="predicted"/>
<sequence length="85" mass="9131">MKGILQVGFGLEIRLDVLLHSSFTCSSNATSIQFPKASHLVGLACSIHYYTIANANWGSETKQVVISCKSSLPESSTGLCNQILD</sequence>
<comment type="caution">
    <text evidence="1">The sequence shown here is derived from an EMBL/GenBank/DDBJ whole genome shotgun (WGS) entry which is preliminary data.</text>
</comment>
<reference evidence="1 2" key="1">
    <citation type="submission" date="2022-12" db="EMBL/GenBank/DDBJ databases">
        <title>Chromosome-scale assembly of the Ensete ventricosum genome.</title>
        <authorList>
            <person name="Dussert Y."/>
            <person name="Stocks J."/>
            <person name="Wendawek A."/>
            <person name="Woldeyes F."/>
            <person name="Nichols R.A."/>
            <person name="Borrell J.S."/>
        </authorList>
    </citation>
    <scope>NUCLEOTIDE SEQUENCE [LARGE SCALE GENOMIC DNA]</scope>
    <source>
        <strain evidence="2">cv. Maze</strain>
        <tissue evidence="1">Seeds</tissue>
    </source>
</reference>
<evidence type="ECO:0000313" key="2">
    <source>
        <dbReference type="Proteomes" id="UP001222027"/>
    </source>
</evidence>
<name>A0AAV8P1Z0_ENSVE</name>
<gene>
    <name evidence="1" type="ORF">OPV22_032172</name>
</gene>
<protein>
    <submittedName>
        <fullName evidence="1">Uncharacterized protein</fullName>
    </submittedName>
</protein>
<accession>A0AAV8P1Z0</accession>